<reference evidence="2" key="2">
    <citation type="journal article" date="2022" name="Proc. Natl. Acad. Sci. U.S.A.">
        <title>Diploid-dominant life cycles characterize the early evolution of Fungi.</title>
        <authorList>
            <person name="Amses K.R."/>
            <person name="Simmons D.R."/>
            <person name="Longcore J.E."/>
            <person name="Mondo S.J."/>
            <person name="Seto K."/>
            <person name="Jeronimo G.H."/>
            <person name="Bonds A.E."/>
            <person name="Quandt C.A."/>
            <person name="Davis W.J."/>
            <person name="Chang Y."/>
            <person name="Federici B.A."/>
            <person name="Kuo A."/>
            <person name="LaButti K."/>
            <person name="Pangilinan J."/>
            <person name="Andreopoulos W."/>
            <person name="Tritt A."/>
            <person name="Riley R."/>
            <person name="Hundley H."/>
            <person name="Johnson J."/>
            <person name="Lipzen A."/>
            <person name="Barry K."/>
            <person name="Lang B.F."/>
            <person name="Cuomo C.A."/>
            <person name="Buchler N.E."/>
            <person name="Grigoriev I.V."/>
            <person name="Spatafora J.W."/>
            <person name="Stajich J.E."/>
            <person name="James T.Y."/>
        </authorList>
    </citation>
    <scope>NUCLEOTIDE SEQUENCE</scope>
    <source>
        <strain evidence="2">AG</strain>
    </source>
</reference>
<dbReference type="RefSeq" id="XP_051442039.1">
    <property type="nucleotide sequence ID" value="XM_051591142.1"/>
</dbReference>
<comment type="caution">
    <text evidence="2">The sequence shown here is derived from an EMBL/GenBank/DDBJ whole genome shotgun (WGS) entry which is preliminary data.</text>
</comment>
<evidence type="ECO:0000256" key="1">
    <source>
        <dbReference type="SAM" id="MobiDB-lite"/>
    </source>
</evidence>
<name>A0AAD5HAF1_UMBRA</name>
<dbReference type="GeneID" id="75916485"/>
<proteinExistence type="predicted"/>
<reference evidence="2" key="1">
    <citation type="submission" date="2021-06" db="EMBL/GenBank/DDBJ databases">
        <authorList>
            <consortium name="DOE Joint Genome Institute"/>
            <person name="Mondo S.J."/>
            <person name="Amses K.R."/>
            <person name="Simmons D.R."/>
            <person name="Longcore J.E."/>
            <person name="Seto K."/>
            <person name="Alves G.H."/>
            <person name="Bonds A.E."/>
            <person name="Quandt C.A."/>
            <person name="Davis W.J."/>
            <person name="Chang Y."/>
            <person name="Letcher P.M."/>
            <person name="Powell M.J."/>
            <person name="Kuo A."/>
            <person name="Labutti K."/>
            <person name="Pangilinan J."/>
            <person name="Andreopoulos W."/>
            <person name="Tritt A."/>
            <person name="Riley R."/>
            <person name="Hundley H."/>
            <person name="Johnson J."/>
            <person name="Lipzen A."/>
            <person name="Barry K."/>
            <person name="Berbee M.L."/>
            <person name="Buchler N.E."/>
            <person name="Grigoriev I.V."/>
            <person name="Spatafora J.W."/>
            <person name="Stajich J.E."/>
            <person name="James T.Y."/>
        </authorList>
    </citation>
    <scope>NUCLEOTIDE SEQUENCE</scope>
    <source>
        <strain evidence="2">AG</strain>
    </source>
</reference>
<feature type="region of interest" description="Disordered" evidence="1">
    <location>
        <begin position="1"/>
        <end position="22"/>
    </location>
</feature>
<dbReference type="EMBL" id="MU620946">
    <property type="protein sequence ID" value="KAI8577035.1"/>
    <property type="molecule type" value="Genomic_DNA"/>
</dbReference>
<dbReference type="Proteomes" id="UP001206595">
    <property type="component" value="Unassembled WGS sequence"/>
</dbReference>
<sequence>MFKKNLEAQRSNHLKHPEKHSPNRMISTILKKSAIKIDCKRTSEPFLLTKSRSFSLYCKGFVSSFHFNSYQSIISEHVWSAMLAMWEANKS</sequence>
<evidence type="ECO:0000313" key="2">
    <source>
        <dbReference type="EMBL" id="KAI8577035.1"/>
    </source>
</evidence>
<evidence type="ECO:0000313" key="3">
    <source>
        <dbReference type="Proteomes" id="UP001206595"/>
    </source>
</evidence>
<accession>A0AAD5HAF1</accession>
<protein>
    <submittedName>
        <fullName evidence="2">Uncharacterized protein</fullName>
    </submittedName>
</protein>
<gene>
    <name evidence="2" type="ORF">K450DRAFT_254065</name>
</gene>
<keyword evidence="3" id="KW-1185">Reference proteome</keyword>
<organism evidence="2 3">
    <name type="scientific">Umbelopsis ramanniana AG</name>
    <dbReference type="NCBI Taxonomy" id="1314678"/>
    <lineage>
        <taxon>Eukaryota</taxon>
        <taxon>Fungi</taxon>
        <taxon>Fungi incertae sedis</taxon>
        <taxon>Mucoromycota</taxon>
        <taxon>Mucoromycotina</taxon>
        <taxon>Umbelopsidomycetes</taxon>
        <taxon>Umbelopsidales</taxon>
        <taxon>Umbelopsidaceae</taxon>
        <taxon>Umbelopsis</taxon>
    </lineage>
</organism>
<dbReference type="AlphaFoldDB" id="A0AAD5HAF1"/>